<name>A0A6P5J763_PHACI</name>
<dbReference type="GeneID" id="110197365"/>
<accession>A0A6P5J763</accession>
<dbReference type="RefSeq" id="XP_020826859.1">
    <property type="nucleotide sequence ID" value="XM_020971200.1"/>
</dbReference>
<evidence type="ECO:0000313" key="1">
    <source>
        <dbReference type="Proteomes" id="UP000515140"/>
    </source>
</evidence>
<protein>
    <submittedName>
        <fullName evidence="2 3">Uncharacterized protein LOC110197365 isoform X1</fullName>
    </submittedName>
</protein>
<dbReference type="PANTHER" id="PTHR38495:SF1">
    <property type="entry name" value="RIKEN CDNA 1700001K19 GENE"/>
    <property type="match status" value="1"/>
</dbReference>
<gene>
    <name evidence="2 3 4" type="primary">LOC110197365</name>
</gene>
<dbReference type="Proteomes" id="UP000515140">
    <property type="component" value="Unplaced"/>
</dbReference>
<evidence type="ECO:0000313" key="3">
    <source>
        <dbReference type="RefSeq" id="XP_020826860.1"/>
    </source>
</evidence>
<organism evidence="1 2">
    <name type="scientific">Phascolarctos cinereus</name>
    <name type="common">Koala</name>
    <dbReference type="NCBI Taxonomy" id="38626"/>
    <lineage>
        <taxon>Eukaryota</taxon>
        <taxon>Metazoa</taxon>
        <taxon>Chordata</taxon>
        <taxon>Craniata</taxon>
        <taxon>Vertebrata</taxon>
        <taxon>Euteleostomi</taxon>
        <taxon>Mammalia</taxon>
        <taxon>Metatheria</taxon>
        <taxon>Diprotodontia</taxon>
        <taxon>Phascolarctidae</taxon>
        <taxon>Phascolarctos</taxon>
    </lineage>
</organism>
<reference evidence="2 3" key="1">
    <citation type="submission" date="2025-04" db="UniProtKB">
        <authorList>
            <consortium name="RefSeq"/>
        </authorList>
    </citation>
    <scope>IDENTIFICATION</scope>
    <source>
        <tissue evidence="2 3">Spleen</tissue>
    </source>
</reference>
<sequence>MDSDKSPDFAEKLAHKYKQKCKIESSTDSESETNTEGTFTRGFFKKATGMKLQGNHKKNRMEFAEGIIREFLDPYDGDSEDITNFLDYNLNNCSLGNMTCSGVSNSLNSHIPEEVAIEDPTFQKSPELSKSTSWTSTSPTLETNDVYMQPMSEVKLPVEIISEEVRDCSVRHSEPSELSVDSRIIPEVQGPRLEHSWFMNIDPPTPVRHLENIVRVPLLPARLMYDKDIKLYKPPLFKRKLELPHSECEKIKRKKTAYGIS</sequence>
<evidence type="ECO:0000313" key="2">
    <source>
        <dbReference type="RefSeq" id="XP_020826859.1"/>
    </source>
</evidence>
<dbReference type="PANTHER" id="PTHR38495">
    <property type="entry name" value="MCG11474"/>
    <property type="match status" value="1"/>
</dbReference>
<proteinExistence type="predicted"/>
<keyword evidence="1" id="KW-1185">Reference proteome</keyword>
<dbReference type="KEGG" id="pcw:110197365"/>
<dbReference type="RefSeq" id="XP_020826860.1">
    <property type="nucleotide sequence ID" value="XM_020971201.1"/>
</dbReference>
<dbReference type="AlphaFoldDB" id="A0A6P5J763"/>
<evidence type="ECO:0000313" key="4">
    <source>
        <dbReference type="RefSeq" id="XP_020826861.1"/>
    </source>
</evidence>
<dbReference type="RefSeq" id="XP_020826861.1">
    <property type="nucleotide sequence ID" value="XM_020971202.1"/>
</dbReference>